<comment type="caution">
    <text evidence="14">The sequence shown here is derived from an EMBL/GenBank/DDBJ whole genome shotgun (WGS) entry which is preliminary data.</text>
</comment>
<comment type="function">
    <text evidence="11">Plays an essential role in chain termination during de novo fatty acid synthesis.</text>
</comment>
<evidence type="ECO:0000256" key="2">
    <source>
        <dbReference type="ARBA" id="ARBA00006500"/>
    </source>
</evidence>
<evidence type="ECO:0000256" key="4">
    <source>
        <dbReference type="ARBA" id="ARBA00022528"/>
    </source>
</evidence>
<sequence length="286" mass="32682">MAPCAAGRLIYKGTAWVEEHRIRGYEVGPDQKTTITTIANLLQEVAGNQAVSLWGRTEAGYATDPIMVERNLIFAATRIQIDMDVYPKWGDMVEVETWFQEEGRVAACRNWLVRDPATGRQLGRATSTWVMVNTVKRRLAKIPDEMRVKMEYMAPHPHRHPFDPTECRLRIPDLEYPPELVGPVQVARRSDMDMNGHINNVTYLAWALETVPADVYLNYSLQQVEIDYKSECMAGQTVESLGSRVVQDTNGTGILRYVHLLRRCDDSGCHELVRARTTWRPTYPKF</sequence>
<dbReference type="InterPro" id="IPR049427">
    <property type="entry name" value="Acyl-ACP_TE_C"/>
</dbReference>
<evidence type="ECO:0000259" key="13">
    <source>
        <dbReference type="Pfam" id="PF20791"/>
    </source>
</evidence>
<dbReference type="InterPro" id="IPR029069">
    <property type="entry name" value="HotDog_dom_sf"/>
</dbReference>
<organism evidence="14 15">
    <name type="scientific">Elliptochloris bilobata</name>
    <dbReference type="NCBI Taxonomy" id="381761"/>
    <lineage>
        <taxon>Eukaryota</taxon>
        <taxon>Viridiplantae</taxon>
        <taxon>Chlorophyta</taxon>
        <taxon>core chlorophytes</taxon>
        <taxon>Trebouxiophyceae</taxon>
        <taxon>Trebouxiophyceae incertae sedis</taxon>
        <taxon>Elliptochloris clade</taxon>
        <taxon>Elliptochloris</taxon>
    </lineage>
</organism>
<dbReference type="PANTHER" id="PTHR31727">
    <property type="entry name" value="OLEOYL-ACYL CARRIER PROTEIN THIOESTERASE 1, CHLOROPLASTIC"/>
    <property type="match status" value="1"/>
</dbReference>
<protein>
    <recommendedName>
        <fullName evidence="11">Acyl-[acyl-carrier-protein] hydrolase</fullName>
        <ecNumber evidence="11">3.1.2.-</ecNumber>
    </recommendedName>
</protein>
<evidence type="ECO:0000256" key="9">
    <source>
        <dbReference type="ARBA" id="ARBA00023098"/>
    </source>
</evidence>
<keyword evidence="9 11" id="KW-0443">Lipid metabolism</keyword>
<dbReference type="Proteomes" id="UP001445335">
    <property type="component" value="Unassembled WGS sequence"/>
</dbReference>
<keyword evidence="10 11" id="KW-0275">Fatty acid biosynthesis</keyword>
<keyword evidence="4 11" id="KW-0150">Chloroplast</keyword>
<dbReference type="SUPFAM" id="SSF54637">
    <property type="entry name" value="Thioesterase/thiol ester dehydrase-isomerase"/>
    <property type="match status" value="2"/>
</dbReference>
<keyword evidence="7 11" id="KW-0276">Fatty acid metabolism</keyword>
<dbReference type="GO" id="GO:0000036">
    <property type="term" value="F:acyl carrier activity"/>
    <property type="evidence" value="ECO:0007669"/>
    <property type="project" value="TreeGrafter"/>
</dbReference>
<evidence type="ECO:0000259" key="12">
    <source>
        <dbReference type="Pfam" id="PF01643"/>
    </source>
</evidence>
<keyword evidence="6 11" id="KW-0378">Hydrolase</keyword>
<keyword evidence="8" id="KW-0809">Transit peptide</keyword>
<reference evidence="14 15" key="1">
    <citation type="journal article" date="2024" name="Nat. Commun.">
        <title>Phylogenomics reveals the evolutionary origins of lichenization in chlorophyte algae.</title>
        <authorList>
            <person name="Puginier C."/>
            <person name="Libourel C."/>
            <person name="Otte J."/>
            <person name="Skaloud P."/>
            <person name="Haon M."/>
            <person name="Grisel S."/>
            <person name="Petersen M."/>
            <person name="Berrin J.G."/>
            <person name="Delaux P.M."/>
            <person name="Dal Grande F."/>
            <person name="Keller J."/>
        </authorList>
    </citation>
    <scope>NUCLEOTIDE SEQUENCE [LARGE SCALE GENOMIC DNA]</scope>
    <source>
        <strain evidence="14 15">SAG 245.80</strain>
    </source>
</reference>
<evidence type="ECO:0000256" key="3">
    <source>
        <dbReference type="ARBA" id="ARBA00022516"/>
    </source>
</evidence>
<keyword evidence="15" id="KW-1185">Reference proteome</keyword>
<evidence type="ECO:0000313" key="14">
    <source>
        <dbReference type="EMBL" id="KAK9820844.1"/>
    </source>
</evidence>
<gene>
    <name evidence="14" type="ORF">WJX81_006136</name>
</gene>
<evidence type="ECO:0000313" key="15">
    <source>
        <dbReference type="Proteomes" id="UP001445335"/>
    </source>
</evidence>
<evidence type="ECO:0000256" key="5">
    <source>
        <dbReference type="ARBA" id="ARBA00022640"/>
    </source>
</evidence>
<dbReference type="Gene3D" id="3.10.129.10">
    <property type="entry name" value="Hotdog Thioesterase"/>
    <property type="match status" value="1"/>
</dbReference>
<evidence type="ECO:0000256" key="7">
    <source>
        <dbReference type="ARBA" id="ARBA00022832"/>
    </source>
</evidence>
<evidence type="ECO:0000256" key="10">
    <source>
        <dbReference type="ARBA" id="ARBA00023160"/>
    </source>
</evidence>
<evidence type="ECO:0000256" key="11">
    <source>
        <dbReference type="RuleBase" id="RU363096"/>
    </source>
</evidence>
<evidence type="ECO:0000256" key="1">
    <source>
        <dbReference type="ARBA" id="ARBA00004229"/>
    </source>
</evidence>
<comment type="similarity">
    <text evidence="2 11">Belongs to the acyl-ACP thioesterase family.</text>
</comment>
<name>A0AAW1QHJ6_9CHLO</name>
<comment type="subcellular location">
    <subcellularLocation>
        <location evidence="1 11">Plastid</location>
        <location evidence="1 11">Chloroplast</location>
    </subcellularLocation>
</comment>
<evidence type="ECO:0000256" key="6">
    <source>
        <dbReference type="ARBA" id="ARBA00022801"/>
    </source>
</evidence>
<feature type="domain" description="Acyl-ACP thioesterase N-terminal hotdog" evidence="12">
    <location>
        <begin position="17"/>
        <end position="147"/>
    </location>
</feature>
<keyword evidence="3 11" id="KW-0444">Lipid biosynthesis</keyword>
<dbReference type="EMBL" id="JALJOU010000113">
    <property type="protein sequence ID" value="KAK9820844.1"/>
    <property type="molecule type" value="Genomic_DNA"/>
</dbReference>
<dbReference type="PANTHER" id="PTHR31727:SF6">
    <property type="entry name" value="OLEOYL-ACYL CARRIER PROTEIN THIOESTERASE 1, CHLOROPLASTIC"/>
    <property type="match status" value="1"/>
</dbReference>
<evidence type="ECO:0000256" key="8">
    <source>
        <dbReference type="ARBA" id="ARBA00022946"/>
    </source>
</evidence>
<dbReference type="Pfam" id="PF20791">
    <property type="entry name" value="Acyl-ACP_TE_C"/>
    <property type="match status" value="1"/>
</dbReference>
<dbReference type="InterPro" id="IPR045023">
    <property type="entry name" value="FATA/B"/>
</dbReference>
<feature type="domain" description="Acyl-ACP thioesterase-like C-terminal" evidence="13">
    <location>
        <begin position="187"/>
        <end position="280"/>
    </location>
</feature>
<accession>A0AAW1QHJ6</accession>
<dbReference type="EC" id="3.1.2.-" evidence="11"/>
<dbReference type="GO" id="GO:0009507">
    <property type="term" value="C:chloroplast"/>
    <property type="evidence" value="ECO:0007669"/>
    <property type="project" value="UniProtKB-SubCell"/>
</dbReference>
<dbReference type="Pfam" id="PF01643">
    <property type="entry name" value="Acyl-ACP_TE"/>
    <property type="match status" value="1"/>
</dbReference>
<dbReference type="AlphaFoldDB" id="A0AAW1QHJ6"/>
<proteinExistence type="inferred from homology"/>
<dbReference type="CDD" id="cd00586">
    <property type="entry name" value="4HBT"/>
    <property type="match status" value="1"/>
</dbReference>
<dbReference type="InterPro" id="IPR002864">
    <property type="entry name" value="Acyl-ACP_thioesterase_NHD"/>
</dbReference>
<keyword evidence="5 11" id="KW-0934">Plastid</keyword>
<dbReference type="GO" id="GO:0016297">
    <property type="term" value="F:fatty acyl-[ACP] hydrolase activity"/>
    <property type="evidence" value="ECO:0007669"/>
    <property type="project" value="InterPro"/>
</dbReference>